<comment type="subcellular location">
    <subcellularLocation>
        <location evidence="1">Membrane</location>
        <topology evidence="1">Multi-pass membrane protein</topology>
    </subcellularLocation>
</comment>
<feature type="transmembrane region" description="Helical" evidence="6">
    <location>
        <begin position="190"/>
        <end position="210"/>
    </location>
</feature>
<dbReference type="RefSeq" id="WP_349662006.1">
    <property type="nucleotide sequence ID" value="NZ_JBEGDG010000033.1"/>
</dbReference>
<organism evidence="7 8">
    <name type="scientific">Lysinibacillus zambalensis</name>
    <dbReference type="NCBI Taxonomy" id="3160866"/>
    <lineage>
        <taxon>Bacteria</taxon>
        <taxon>Bacillati</taxon>
        <taxon>Bacillota</taxon>
        <taxon>Bacilli</taxon>
        <taxon>Bacillales</taxon>
        <taxon>Bacillaceae</taxon>
        <taxon>Lysinibacillus</taxon>
    </lineage>
</organism>
<dbReference type="InterPro" id="IPR018365">
    <property type="entry name" value="Cell_cycle_FtsW-rel_CS"/>
</dbReference>
<evidence type="ECO:0000313" key="7">
    <source>
        <dbReference type="EMBL" id="MEQ6357688.1"/>
    </source>
</evidence>
<evidence type="ECO:0000256" key="4">
    <source>
        <dbReference type="ARBA" id="ARBA00022989"/>
    </source>
</evidence>
<keyword evidence="4 6" id="KW-1133">Transmembrane helix</keyword>
<keyword evidence="3" id="KW-0133">Cell shape</keyword>
<keyword evidence="8" id="KW-1185">Reference proteome</keyword>
<feature type="transmembrane region" description="Helical" evidence="6">
    <location>
        <begin position="354"/>
        <end position="376"/>
    </location>
</feature>
<sequence>MLQFNKLDKNLVISLSLLGIISCLFVHSSSTVFEQYTSSFIIKQLFYYLIGFFIMYGVATLDIEQLKKIGWPFYWAMVLLTFGLFIAPESIARTVNEAKRWYHIPVLGSIQPSEFLKLAFLIVVSKVIVAHREKYVRPTFLTDMRLLLIIAVITLPPTLAVYKQPDTGMVMLYMSMIVPMLFFSGIQRKLLIIFTAIPVSILSVMVILYVKFNDFFTDKILNKLSGHQVSRIYGWLQPNEYPDSSFQTRQGFSAIGSGQFTGKGYMNNDVYVVEKHTDFIFANIAEELGFIGGAFVIVLLFFVIYRIVLITVEAKDPFMTLMGAGIASLLAFQITQNIGMTIGLLPVTGMTLPFLSYGGSSLISNFMLMGIVMIIYNSYSGYMFKTTKE</sequence>
<comment type="caution">
    <text evidence="7">The sequence shown here is derived from an EMBL/GenBank/DDBJ whole genome shotgun (WGS) entry which is preliminary data.</text>
</comment>
<accession>A0ABV1MYW7</accession>
<feature type="transmembrane region" description="Helical" evidence="6">
    <location>
        <begin position="321"/>
        <end position="342"/>
    </location>
</feature>
<evidence type="ECO:0000256" key="6">
    <source>
        <dbReference type="SAM" id="Phobius"/>
    </source>
</evidence>
<keyword evidence="5 6" id="KW-0472">Membrane</keyword>
<protein>
    <submittedName>
        <fullName evidence="7">FtsW/RodA/SpoVE family cell cycle protein</fullName>
    </submittedName>
</protein>
<feature type="transmembrane region" description="Helical" evidence="6">
    <location>
        <begin position="168"/>
        <end position="183"/>
    </location>
</feature>
<gene>
    <name evidence="7" type="ORF">ABNX05_24075</name>
</gene>
<proteinExistence type="predicted"/>
<evidence type="ECO:0000256" key="3">
    <source>
        <dbReference type="ARBA" id="ARBA00022960"/>
    </source>
</evidence>
<dbReference type="Pfam" id="PF01098">
    <property type="entry name" value="FTSW_RODA_SPOVE"/>
    <property type="match status" value="1"/>
</dbReference>
<feature type="transmembrane region" description="Helical" evidence="6">
    <location>
        <begin position="144"/>
        <end position="162"/>
    </location>
</feature>
<name>A0ABV1MYW7_9BACI</name>
<keyword evidence="2 6" id="KW-0812">Transmembrane</keyword>
<evidence type="ECO:0000256" key="1">
    <source>
        <dbReference type="ARBA" id="ARBA00004141"/>
    </source>
</evidence>
<dbReference type="InterPro" id="IPR001182">
    <property type="entry name" value="FtsW/RodA"/>
</dbReference>
<dbReference type="EMBL" id="JBEGDG010000033">
    <property type="protein sequence ID" value="MEQ6357688.1"/>
    <property type="molecule type" value="Genomic_DNA"/>
</dbReference>
<dbReference type="Proteomes" id="UP001478862">
    <property type="component" value="Unassembled WGS sequence"/>
</dbReference>
<evidence type="ECO:0000256" key="5">
    <source>
        <dbReference type="ARBA" id="ARBA00023136"/>
    </source>
</evidence>
<feature type="transmembrane region" description="Helical" evidence="6">
    <location>
        <begin position="73"/>
        <end position="95"/>
    </location>
</feature>
<feature type="transmembrane region" description="Helical" evidence="6">
    <location>
        <begin position="12"/>
        <end position="33"/>
    </location>
</feature>
<evidence type="ECO:0000313" key="8">
    <source>
        <dbReference type="Proteomes" id="UP001478862"/>
    </source>
</evidence>
<dbReference type="PROSITE" id="PS00428">
    <property type="entry name" value="FTSW_RODA_SPOVE"/>
    <property type="match status" value="1"/>
</dbReference>
<feature type="transmembrane region" description="Helical" evidence="6">
    <location>
        <begin position="288"/>
        <end position="309"/>
    </location>
</feature>
<dbReference type="PROSITE" id="PS51257">
    <property type="entry name" value="PROKAR_LIPOPROTEIN"/>
    <property type="match status" value="1"/>
</dbReference>
<dbReference type="PANTHER" id="PTHR30474:SF1">
    <property type="entry name" value="PEPTIDOGLYCAN GLYCOSYLTRANSFERASE MRDB"/>
    <property type="match status" value="1"/>
</dbReference>
<dbReference type="PANTHER" id="PTHR30474">
    <property type="entry name" value="CELL CYCLE PROTEIN"/>
    <property type="match status" value="1"/>
</dbReference>
<reference evidence="7 8" key="1">
    <citation type="submission" date="2024-06" db="EMBL/GenBank/DDBJ databases">
        <title>Lysinibacillus zambalefons sp. nov., a Novel Firmicute Isolated from the Poon Bato Zambales Hyperalkaline Spring.</title>
        <authorList>
            <person name="Aja J.A."/>
            <person name="Lazaro J.E.H."/>
            <person name="Llorin L.D."/>
            <person name="Lim K.R."/>
            <person name="Teodosio J."/>
            <person name="Dalisay D.S."/>
        </authorList>
    </citation>
    <scope>NUCLEOTIDE SEQUENCE [LARGE SCALE GENOMIC DNA]</scope>
    <source>
        <strain evidence="7 8">M3</strain>
    </source>
</reference>
<evidence type="ECO:0000256" key="2">
    <source>
        <dbReference type="ARBA" id="ARBA00022692"/>
    </source>
</evidence>
<feature type="transmembrane region" description="Helical" evidence="6">
    <location>
        <begin position="45"/>
        <end position="61"/>
    </location>
</feature>